<evidence type="ECO:0000313" key="2">
    <source>
        <dbReference type="Proteomes" id="UP001201449"/>
    </source>
</evidence>
<reference evidence="1 2" key="1">
    <citation type="submission" date="2022-01" db="EMBL/GenBank/DDBJ databases">
        <title>Mariniradius saccharolyticus sp. nov., isolated from sediment of a river.</title>
        <authorList>
            <person name="Liu H."/>
        </authorList>
    </citation>
    <scope>NUCLEOTIDE SEQUENCE [LARGE SCALE GENOMIC DNA]</scope>
    <source>
        <strain evidence="1 2">RY-2</strain>
    </source>
</reference>
<gene>
    <name evidence="1" type="ORF">L0U89_04925</name>
</gene>
<dbReference type="RefSeq" id="WP_234860511.1">
    <property type="nucleotide sequence ID" value="NZ_JAKEVZ010000003.1"/>
</dbReference>
<evidence type="ECO:0008006" key="3">
    <source>
        <dbReference type="Google" id="ProtNLM"/>
    </source>
</evidence>
<protein>
    <recommendedName>
        <fullName evidence="3">Thiol-activated cytolysin</fullName>
    </recommendedName>
</protein>
<sequence length="839" mass="93528">MKKYTFPLLLVLSLVFSCQEEENPGTNPGTDPVQTVFPTSDVNIVLPTGSTVDLSKTKLLSGFAEYPVDNTGKSKVRFAAGASKLAFLVDEAGNTLLAGFITDTNKEISIATTASVLVYFGMGISFQPHEIKKKYLEGFSTLDGMSEFSQSLSNEFSTSPDMLKTGKFMNSLTAYLSTFAPSDTIDIRAKQIDVDTKGFKSGIQVYELDHQNVNIRNERRRRAHAFTYKTAFKDKEGLETTIKQKIGGADVSEKDIAINPRIGITSFSGTLKEWMMGKIMEKEPEFAMTENGPVNLPMKESESEATYKVRVVGPGMGNISGLDLTNAEKEKLDRLIIETFALDFLVPFIFDVLSMDDALFGTQSDEFKDILWTIDVFVKSSPAIEQALKEGDYIKAFKETIWMGISEYPSKKFDDMVEDLALDGLKILKAKKPGLVTETPEEVTKKVKSALNAIKLVDYVLKAADYKFLLDHIALSDYLVEFTAKVKADDLVMTPKEEMIVTSAYYNVKVETKTPLAEGESFVYKWSTPGKYIYLYHQSKKHTQVETSTAMMTYRSDAKAADLSDGNNMDVITVEVFIKKGTTLTSLGKAEAKINVKKLKLVMKPEKITLMGGQSVRLYLERTDGVNDIVQNDALDYKVEWETSGKYGKFNGTLKSATTMGNALNYEVLDKEVKEGKETFIARVYFKGKSDGNWVLREIVKGELTVANDPKKIVLDVPLEVKTWDNSTATRCNVGANFMAVVPIHPKAVKYTVTFYGFKKPYRWDNRTSTWRPGQTPPVEYGYPGAGPNQTLDGNYLFTISRSWGDGPKRDDCLSKLDHYIGIYKPLGGRANIVIEITD</sequence>
<keyword evidence="2" id="KW-1185">Reference proteome</keyword>
<organism evidence="1 2">
    <name type="scientific">Mariniradius sediminis</name>
    <dbReference type="NCBI Taxonomy" id="2909237"/>
    <lineage>
        <taxon>Bacteria</taxon>
        <taxon>Pseudomonadati</taxon>
        <taxon>Bacteroidota</taxon>
        <taxon>Cytophagia</taxon>
        <taxon>Cytophagales</taxon>
        <taxon>Cyclobacteriaceae</taxon>
        <taxon>Mariniradius</taxon>
    </lineage>
</organism>
<comment type="caution">
    <text evidence="1">The sequence shown here is derived from an EMBL/GenBank/DDBJ whole genome shotgun (WGS) entry which is preliminary data.</text>
</comment>
<proteinExistence type="predicted"/>
<dbReference type="PROSITE" id="PS51257">
    <property type="entry name" value="PROKAR_LIPOPROTEIN"/>
    <property type="match status" value="1"/>
</dbReference>
<accession>A0ABS9BS67</accession>
<dbReference type="Proteomes" id="UP001201449">
    <property type="component" value="Unassembled WGS sequence"/>
</dbReference>
<name>A0ABS9BS67_9BACT</name>
<evidence type="ECO:0000313" key="1">
    <source>
        <dbReference type="EMBL" id="MCF1750406.1"/>
    </source>
</evidence>
<dbReference type="EMBL" id="JAKEVZ010000003">
    <property type="protein sequence ID" value="MCF1750406.1"/>
    <property type="molecule type" value="Genomic_DNA"/>
</dbReference>